<dbReference type="GO" id="GO:0019287">
    <property type="term" value="P:isopentenyl diphosphate biosynthetic process, mevalonate pathway"/>
    <property type="evidence" value="ECO:0007669"/>
    <property type="project" value="UniProtKB-UniRule"/>
</dbReference>
<dbReference type="SUPFAM" id="SSF54211">
    <property type="entry name" value="Ribosomal protein S5 domain 2-like"/>
    <property type="match status" value="1"/>
</dbReference>
<evidence type="ECO:0000256" key="4">
    <source>
        <dbReference type="ARBA" id="ARBA00019335"/>
    </source>
</evidence>
<keyword evidence="12 16" id="KW-0753">Steroid metabolism</keyword>
<name>A0AAJ7FRB6_CEPCN</name>
<comment type="similarity">
    <text evidence="2 15 16">Belongs to the diphosphomevalonate decarboxylase family.</text>
</comment>
<evidence type="ECO:0000313" key="19">
    <source>
        <dbReference type="Proteomes" id="UP000694920"/>
    </source>
</evidence>
<keyword evidence="16" id="KW-0152">Cholesterol biosynthesis</keyword>
<comment type="catalytic activity">
    <reaction evidence="14 15 16">
        <text>(R)-5-diphosphomevalonate + ATP = isopentenyl diphosphate + ADP + phosphate + CO2</text>
        <dbReference type="Rhea" id="RHEA:23732"/>
        <dbReference type="ChEBI" id="CHEBI:16526"/>
        <dbReference type="ChEBI" id="CHEBI:30616"/>
        <dbReference type="ChEBI" id="CHEBI:43474"/>
        <dbReference type="ChEBI" id="CHEBI:57557"/>
        <dbReference type="ChEBI" id="CHEBI:128769"/>
        <dbReference type="ChEBI" id="CHEBI:456216"/>
        <dbReference type="EC" id="4.1.1.33"/>
    </reaction>
</comment>
<feature type="domain" description="Mvd1 C-terminal" evidence="17">
    <location>
        <begin position="182"/>
        <end position="368"/>
    </location>
</feature>
<keyword evidence="5 16" id="KW-0444">Lipid biosynthesis</keyword>
<evidence type="ECO:0000256" key="15">
    <source>
        <dbReference type="PIRNR" id="PIRNR015950"/>
    </source>
</evidence>
<evidence type="ECO:0000256" key="12">
    <source>
        <dbReference type="ARBA" id="ARBA00023221"/>
    </source>
</evidence>
<dbReference type="GO" id="GO:0005524">
    <property type="term" value="F:ATP binding"/>
    <property type="evidence" value="ECO:0007669"/>
    <property type="project" value="UniProtKB-UniRule"/>
</dbReference>
<reference evidence="20" key="1">
    <citation type="submission" date="2025-08" db="UniProtKB">
        <authorList>
            <consortium name="RefSeq"/>
        </authorList>
    </citation>
    <scope>IDENTIFICATION</scope>
</reference>
<dbReference type="InterPro" id="IPR053859">
    <property type="entry name" value="MVD-like_N"/>
</dbReference>
<keyword evidence="11 16" id="KW-1207">Sterol metabolism</keyword>
<dbReference type="FunFam" id="3.30.70.890:FF:000005">
    <property type="entry name" value="Diphosphomevalonate decarboxylase"/>
    <property type="match status" value="1"/>
</dbReference>
<evidence type="ECO:0000256" key="6">
    <source>
        <dbReference type="ARBA" id="ARBA00022741"/>
    </source>
</evidence>
<evidence type="ECO:0000259" key="18">
    <source>
        <dbReference type="Pfam" id="PF22700"/>
    </source>
</evidence>
<evidence type="ECO:0000256" key="9">
    <source>
        <dbReference type="ARBA" id="ARBA00023011"/>
    </source>
</evidence>
<dbReference type="GeneID" id="107272092"/>
<evidence type="ECO:0000256" key="10">
    <source>
        <dbReference type="ARBA" id="ARBA00023098"/>
    </source>
</evidence>
<keyword evidence="16" id="KW-0153">Cholesterol metabolism</keyword>
<evidence type="ECO:0000256" key="2">
    <source>
        <dbReference type="ARBA" id="ARBA00008831"/>
    </source>
</evidence>
<evidence type="ECO:0000256" key="8">
    <source>
        <dbReference type="ARBA" id="ARBA00022955"/>
    </source>
</evidence>
<dbReference type="SUPFAM" id="SSF55060">
    <property type="entry name" value="GHMP Kinase, C-terminal domain"/>
    <property type="match status" value="1"/>
</dbReference>
<evidence type="ECO:0000256" key="16">
    <source>
        <dbReference type="RuleBase" id="RU363086"/>
    </source>
</evidence>
<dbReference type="InterPro" id="IPR029765">
    <property type="entry name" value="Mev_diP_decarb"/>
</dbReference>
<keyword evidence="6 15" id="KW-0547">Nucleotide-binding</keyword>
<organism evidence="19 20">
    <name type="scientific">Cephus cinctus</name>
    <name type="common">Wheat stem sawfly</name>
    <dbReference type="NCBI Taxonomy" id="211228"/>
    <lineage>
        <taxon>Eukaryota</taxon>
        <taxon>Metazoa</taxon>
        <taxon>Ecdysozoa</taxon>
        <taxon>Arthropoda</taxon>
        <taxon>Hexapoda</taxon>
        <taxon>Insecta</taxon>
        <taxon>Pterygota</taxon>
        <taxon>Neoptera</taxon>
        <taxon>Endopterygota</taxon>
        <taxon>Hymenoptera</taxon>
        <taxon>Cephoidea</taxon>
        <taxon>Cephidae</taxon>
        <taxon>Cephus</taxon>
    </lineage>
</organism>
<evidence type="ECO:0000313" key="20">
    <source>
        <dbReference type="RefSeq" id="XP_015604363.1"/>
    </source>
</evidence>
<keyword evidence="8 16" id="KW-0752">Steroid biosynthesis</keyword>
<dbReference type="Pfam" id="PF22700">
    <property type="entry name" value="MVD-like_N"/>
    <property type="match status" value="1"/>
</dbReference>
<dbReference type="PIRSF" id="PIRSF015950">
    <property type="entry name" value="Mev_P_decrbx"/>
    <property type="match status" value="1"/>
</dbReference>
<dbReference type="FunFam" id="3.30.230.10:FF:000080">
    <property type="entry name" value="Diphosphomevalonate decarboxylase"/>
    <property type="match status" value="1"/>
</dbReference>
<evidence type="ECO:0000256" key="1">
    <source>
        <dbReference type="ARBA" id="ARBA00003812"/>
    </source>
</evidence>
<dbReference type="AlphaFoldDB" id="A0AAJ7FRB6"/>
<dbReference type="KEGG" id="ccin:107272092"/>
<dbReference type="Proteomes" id="UP000694920">
    <property type="component" value="Unplaced"/>
</dbReference>
<dbReference type="InterPro" id="IPR005935">
    <property type="entry name" value="Mev_decarb"/>
</dbReference>
<evidence type="ECO:0000256" key="5">
    <source>
        <dbReference type="ARBA" id="ARBA00022516"/>
    </source>
</evidence>
<keyword evidence="9 16" id="KW-0756">Sterol biosynthesis</keyword>
<evidence type="ECO:0000256" key="14">
    <source>
        <dbReference type="ARBA" id="ARBA00048154"/>
    </source>
</evidence>
<dbReference type="InterPro" id="IPR020568">
    <property type="entry name" value="Ribosomal_Su5_D2-typ_SF"/>
</dbReference>
<dbReference type="Pfam" id="PF18376">
    <property type="entry name" value="MDD_C"/>
    <property type="match status" value="1"/>
</dbReference>
<dbReference type="GO" id="GO:0005829">
    <property type="term" value="C:cytosol"/>
    <property type="evidence" value="ECO:0007669"/>
    <property type="project" value="InterPro"/>
</dbReference>
<evidence type="ECO:0000256" key="13">
    <source>
        <dbReference type="ARBA" id="ARBA00023239"/>
    </source>
</evidence>
<dbReference type="InterPro" id="IPR041431">
    <property type="entry name" value="Mvd1_C"/>
</dbReference>
<dbReference type="PANTHER" id="PTHR10977:SF3">
    <property type="entry name" value="DIPHOSPHOMEVALONATE DECARBOXYLASE"/>
    <property type="match status" value="1"/>
</dbReference>
<dbReference type="EC" id="4.1.1.33" evidence="3 15"/>
<dbReference type="InterPro" id="IPR014721">
    <property type="entry name" value="Ribsml_uS5_D2-typ_fold_subgr"/>
</dbReference>
<comment type="pathway">
    <text evidence="16">Steroid biosynthesis; cholesterol biosynthesis.</text>
</comment>
<dbReference type="PANTHER" id="PTHR10977">
    <property type="entry name" value="DIPHOSPHOMEVALONATE DECARBOXYLASE"/>
    <property type="match status" value="1"/>
</dbReference>
<keyword evidence="19" id="KW-1185">Reference proteome</keyword>
<accession>A0AAJ7FRB6</accession>
<dbReference type="RefSeq" id="XP_015604363.1">
    <property type="nucleotide sequence ID" value="XM_015748877.2"/>
</dbReference>
<dbReference type="InterPro" id="IPR036554">
    <property type="entry name" value="GHMP_kinase_C_sf"/>
</dbReference>
<evidence type="ECO:0000256" key="3">
    <source>
        <dbReference type="ARBA" id="ARBA00012296"/>
    </source>
</evidence>
<dbReference type="GO" id="GO:0006695">
    <property type="term" value="P:cholesterol biosynthetic process"/>
    <property type="evidence" value="ECO:0007669"/>
    <property type="project" value="UniProtKB-KW"/>
</dbReference>
<dbReference type="Gene3D" id="3.30.230.10">
    <property type="match status" value="1"/>
</dbReference>
<dbReference type="Gene3D" id="3.30.70.890">
    <property type="entry name" value="GHMP kinase, C-terminal domain"/>
    <property type="match status" value="1"/>
</dbReference>
<sequence>MSIVTCIAPVNIAVIKYWGKRDENLILPVNDSISATLDTEHLCARTTIMASPEFKEDRIWLNGKEQSINNKRLQNCLIGMRKRAQISNDMECWKIHICSENNFPTAAGLASSAAGYACLVAALAKLYKVEGDISAVARSGSGSACRSMMGGFVRWHMGSDPKGSDSLAKQIVSPSHWPEMRVLVLVVNDGRKKVSSALGMKRSIETSELLKYRAEHVVPRRANEMNEAILQKNFEKFAELTIKDSNQMHAVCQDTYPPCHYMNDVSFTLVNLAHSYNSAANEIKVAYTCDAGPNVTVYILEKNVAEFISILDFYIPPADDLTVEYRKGIPIQLISPKQDLIEKINLEKQVPGLLKYIIHTRVGDGPKYLSDQKDHLLDTKMGLPIRSLTHQ</sequence>
<feature type="domain" description="Diphosphomevalonate decarboxylase-like N-terminal" evidence="18">
    <location>
        <begin position="8"/>
        <end position="168"/>
    </location>
</feature>
<keyword evidence="10 15" id="KW-0443">Lipid metabolism</keyword>
<gene>
    <name evidence="20" type="primary">LOC107272092</name>
</gene>
<dbReference type="NCBIfam" id="TIGR01240">
    <property type="entry name" value="mevDPdecarb"/>
    <property type="match status" value="1"/>
</dbReference>
<evidence type="ECO:0000259" key="17">
    <source>
        <dbReference type="Pfam" id="PF18376"/>
    </source>
</evidence>
<keyword evidence="13 15" id="KW-0456">Lyase</keyword>
<evidence type="ECO:0000256" key="11">
    <source>
        <dbReference type="ARBA" id="ARBA00023166"/>
    </source>
</evidence>
<proteinExistence type="inferred from homology"/>
<dbReference type="GO" id="GO:0004163">
    <property type="term" value="F:diphosphomevalonate decarboxylase activity"/>
    <property type="evidence" value="ECO:0007669"/>
    <property type="project" value="UniProtKB-UniRule"/>
</dbReference>
<keyword evidence="7 15" id="KW-0067">ATP-binding</keyword>
<evidence type="ECO:0000256" key="7">
    <source>
        <dbReference type="ARBA" id="ARBA00022840"/>
    </source>
</evidence>
<protein>
    <recommendedName>
        <fullName evidence="4 15">Diphosphomevalonate decarboxylase</fullName>
        <ecNumber evidence="3 15">4.1.1.33</ecNumber>
    </recommendedName>
</protein>
<comment type="function">
    <text evidence="1 16">Catalyzes the ATP dependent decarboxylation of (R)-5-diphosphomevalonate to form isopentenyl diphosphate (IPP). Functions in the mevalonate (MVA) pathway leading to isopentenyl diphosphate (IPP), a key precursor for the biosynthesis of isoprenoids and sterol synthesis.</text>
</comment>
<dbReference type="CTD" id="4597"/>